<keyword evidence="1" id="KW-0472">Membrane</keyword>
<keyword evidence="3" id="KW-1185">Reference proteome</keyword>
<organism evidence="2 3">
    <name type="scientific">Dactylonectria macrodidyma</name>
    <dbReference type="NCBI Taxonomy" id="307937"/>
    <lineage>
        <taxon>Eukaryota</taxon>
        <taxon>Fungi</taxon>
        <taxon>Dikarya</taxon>
        <taxon>Ascomycota</taxon>
        <taxon>Pezizomycotina</taxon>
        <taxon>Sordariomycetes</taxon>
        <taxon>Hypocreomycetidae</taxon>
        <taxon>Hypocreales</taxon>
        <taxon>Nectriaceae</taxon>
        <taxon>Dactylonectria</taxon>
    </lineage>
</organism>
<sequence length="320" mass="35283">MVFYGHRDHLLYHLVYWATFEVVKVDQITEGRISNVVAMLPPSLQSGMSTIRFLRRIISLDTLPPGVLVSEPAPKPRPLSEAHVPTRTQDPLVTEMLQRNDAHQDADSKTVCPRPMSRVLYSELVGDDQAIRAASGVHWKFARQGTSLVKISIDGGKPAVAEEDVTFERKAFIDGVTYLSALPKDVAHLDLEAVQPGAGSTQSASGQPRSILHRGVQMTVVNLIFVLSFLLPYLLYLLRYIARMERKYKVSETVVGHGLDFVNSIGKQSVSLTETVCQMNDGKVGQALLEAFIWTVDEVAQGILDGFDEGLLIVGTRSTV</sequence>
<keyword evidence="1" id="KW-0812">Transmembrane</keyword>
<evidence type="ECO:0000313" key="2">
    <source>
        <dbReference type="EMBL" id="KAH7119288.1"/>
    </source>
</evidence>
<accession>A0A9P9DHI8</accession>
<dbReference type="OrthoDB" id="5220781at2759"/>
<proteinExistence type="predicted"/>
<keyword evidence="1" id="KW-1133">Transmembrane helix</keyword>
<feature type="transmembrane region" description="Helical" evidence="1">
    <location>
        <begin position="218"/>
        <end position="238"/>
    </location>
</feature>
<dbReference type="Proteomes" id="UP000738349">
    <property type="component" value="Unassembled WGS sequence"/>
</dbReference>
<reference evidence="2" key="1">
    <citation type="journal article" date="2021" name="Nat. Commun.">
        <title>Genetic determinants of endophytism in the Arabidopsis root mycobiome.</title>
        <authorList>
            <person name="Mesny F."/>
            <person name="Miyauchi S."/>
            <person name="Thiergart T."/>
            <person name="Pickel B."/>
            <person name="Atanasova L."/>
            <person name="Karlsson M."/>
            <person name="Huettel B."/>
            <person name="Barry K.W."/>
            <person name="Haridas S."/>
            <person name="Chen C."/>
            <person name="Bauer D."/>
            <person name="Andreopoulos W."/>
            <person name="Pangilinan J."/>
            <person name="LaButti K."/>
            <person name="Riley R."/>
            <person name="Lipzen A."/>
            <person name="Clum A."/>
            <person name="Drula E."/>
            <person name="Henrissat B."/>
            <person name="Kohler A."/>
            <person name="Grigoriev I.V."/>
            <person name="Martin F.M."/>
            <person name="Hacquard S."/>
        </authorList>
    </citation>
    <scope>NUCLEOTIDE SEQUENCE</scope>
    <source>
        <strain evidence="2">MPI-CAGE-AT-0147</strain>
    </source>
</reference>
<name>A0A9P9DHI8_9HYPO</name>
<protein>
    <submittedName>
        <fullName evidence="2">Uncharacterized protein</fullName>
    </submittedName>
</protein>
<comment type="caution">
    <text evidence="2">The sequence shown here is derived from an EMBL/GenBank/DDBJ whole genome shotgun (WGS) entry which is preliminary data.</text>
</comment>
<evidence type="ECO:0000313" key="3">
    <source>
        <dbReference type="Proteomes" id="UP000738349"/>
    </source>
</evidence>
<gene>
    <name evidence="2" type="ORF">EDB81DRAFT_848028</name>
</gene>
<dbReference type="AlphaFoldDB" id="A0A9P9DHI8"/>
<dbReference type="EMBL" id="JAGMUV010000026">
    <property type="protein sequence ID" value="KAH7119288.1"/>
    <property type="molecule type" value="Genomic_DNA"/>
</dbReference>
<evidence type="ECO:0000256" key="1">
    <source>
        <dbReference type="SAM" id="Phobius"/>
    </source>
</evidence>